<dbReference type="GO" id="GO:0004316">
    <property type="term" value="F:3-oxoacyl-[acyl-carrier-protein] reductase (NADPH) activity"/>
    <property type="evidence" value="ECO:0007669"/>
    <property type="project" value="UniProtKB-EC"/>
</dbReference>
<dbReference type="SUPFAM" id="SSF51735">
    <property type="entry name" value="NAD(P)-binding Rossmann-fold domains"/>
    <property type="match status" value="1"/>
</dbReference>
<dbReference type="Gene3D" id="3.40.50.720">
    <property type="entry name" value="NAD(P)-binding Rossmann-like Domain"/>
    <property type="match status" value="1"/>
</dbReference>
<sequence length="243" mass="24760">MQRTAVVTGGGTGIGRATARELVAAGFEVVVIGRRPEPLAETVAELGSAVTALSLDVSDPAALTEAAPRLPAAVDVVVNNAGGNTDIGRPAPPEGDLVALRDSWQANLDANLLSAMLFTELLRPRLAENGRVITIGSIAARYGAAGYGAAKAAVEAWSAGLAFSLGGRGITANVVAPGYTEDTEFFRGRMTDARRTTLIEKTATKRVGLATDVAAVIGFLASPQSGHVTGQVLHVNGGAYLGG</sequence>
<feature type="domain" description="Ketoreductase" evidence="2">
    <location>
        <begin position="3"/>
        <end position="183"/>
    </location>
</feature>
<keyword evidence="4" id="KW-1185">Reference proteome</keyword>
<dbReference type="EMBL" id="CP016076">
    <property type="protein sequence ID" value="APU17132.1"/>
    <property type="molecule type" value="Genomic_DNA"/>
</dbReference>
<proteinExistence type="inferred from homology"/>
<dbReference type="AlphaFoldDB" id="A0AAC9LI06"/>
<protein>
    <submittedName>
        <fullName evidence="3">Short-chain alcohol dehydrogenase</fullName>
        <ecNumber evidence="3">1.1.1.100</ecNumber>
    </submittedName>
</protein>
<evidence type="ECO:0000259" key="2">
    <source>
        <dbReference type="SMART" id="SM00822"/>
    </source>
</evidence>
<reference evidence="4" key="1">
    <citation type="submission" date="2016-06" db="EMBL/GenBank/DDBJ databases">
        <title>Complete genome sequence of Actinoalloteichus fjordicus DSM 46855 (=ADI127-17), type strain of the new species Actinoalloteichus fjordicus.</title>
        <authorList>
            <person name="Ruckert C."/>
            <person name="Nouioui I."/>
            <person name="Willmese J."/>
            <person name="van Wezel G."/>
            <person name="Klenk H.-P."/>
            <person name="Kalinowski J."/>
            <person name="Zotchev S.B."/>
        </authorList>
    </citation>
    <scope>NUCLEOTIDE SEQUENCE [LARGE SCALE GENOMIC DNA]</scope>
    <source>
        <strain evidence="4">ADI127-7</strain>
    </source>
</reference>
<dbReference type="CDD" id="cd05233">
    <property type="entry name" value="SDR_c"/>
    <property type="match status" value="1"/>
</dbReference>
<keyword evidence="3" id="KW-0560">Oxidoreductase</keyword>
<dbReference type="InterPro" id="IPR002347">
    <property type="entry name" value="SDR_fam"/>
</dbReference>
<evidence type="ECO:0000256" key="1">
    <source>
        <dbReference type="ARBA" id="ARBA00006484"/>
    </source>
</evidence>
<dbReference type="PANTHER" id="PTHR42760">
    <property type="entry name" value="SHORT-CHAIN DEHYDROGENASES/REDUCTASES FAMILY MEMBER"/>
    <property type="match status" value="1"/>
</dbReference>
<accession>A0AAC9LI06</accession>
<dbReference type="Pfam" id="PF13561">
    <property type="entry name" value="adh_short_C2"/>
    <property type="match status" value="1"/>
</dbReference>
<dbReference type="Proteomes" id="UP000185511">
    <property type="component" value="Chromosome"/>
</dbReference>
<dbReference type="InterPro" id="IPR057326">
    <property type="entry name" value="KR_dom"/>
</dbReference>
<dbReference type="InterPro" id="IPR036291">
    <property type="entry name" value="NAD(P)-bd_dom_sf"/>
</dbReference>
<organism evidence="3 4">
    <name type="scientific">Actinoalloteichus fjordicus</name>
    <dbReference type="NCBI Taxonomy" id="1612552"/>
    <lineage>
        <taxon>Bacteria</taxon>
        <taxon>Bacillati</taxon>
        <taxon>Actinomycetota</taxon>
        <taxon>Actinomycetes</taxon>
        <taxon>Pseudonocardiales</taxon>
        <taxon>Pseudonocardiaceae</taxon>
        <taxon>Actinoalloteichus</taxon>
    </lineage>
</organism>
<gene>
    <name evidence="3" type="ORF">UA74_25625</name>
</gene>
<dbReference type="GO" id="GO:0030497">
    <property type="term" value="P:fatty acid elongation"/>
    <property type="evidence" value="ECO:0007669"/>
    <property type="project" value="TreeGrafter"/>
</dbReference>
<dbReference type="RefSeq" id="WP_075765640.1">
    <property type="nucleotide sequence ID" value="NZ_CP016076.1"/>
</dbReference>
<dbReference type="SMART" id="SM00822">
    <property type="entry name" value="PKS_KR"/>
    <property type="match status" value="1"/>
</dbReference>
<dbReference type="PRINTS" id="PR00080">
    <property type="entry name" value="SDRFAMILY"/>
</dbReference>
<evidence type="ECO:0000313" key="4">
    <source>
        <dbReference type="Proteomes" id="UP000185511"/>
    </source>
</evidence>
<comment type="similarity">
    <text evidence="1">Belongs to the short-chain dehydrogenases/reductases (SDR) family.</text>
</comment>
<dbReference type="PANTHER" id="PTHR42760:SF40">
    <property type="entry name" value="3-OXOACYL-[ACYL-CARRIER-PROTEIN] REDUCTASE, CHLOROPLASTIC"/>
    <property type="match status" value="1"/>
</dbReference>
<dbReference type="KEGG" id="acad:UA74_25625"/>
<evidence type="ECO:0000313" key="3">
    <source>
        <dbReference type="EMBL" id="APU17132.1"/>
    </source>
</evidence>
<dbReference type="EC" id="1.1.1.100" evidence="3"/>
<dbReference type="PRINTS" id="PR00081">
    <property type="entry name" value="GDHRDH"/>
</dbReference>
<name>A0AAC9LI06_9PSEU</name>